<reference evidence="1 2" key="1">
    <citation type="journal article" date="2014" name="Genome Announc.">
        <title>Complete Genome Sequence of Amino Acid-Utilizing Eubacterium acidaminophilum al-2 (DSM 3953).</title>
        <authorList>
            <person name="Poehlein A."/>
            <person name="Andreesen J.R."/>
            <person name="Daniel R."/>
        </authorList>
    </citation>
    <scope>NUCLEOTIDE SEQUENCE [LARGE SCALE GENOMIC DNA]</scope>
    <source>
        <strain evidence="1 2">DSM 3953</strain>
    </source>
</reference>
<keyword evidence="2" id="KW-1185">Reference proteome</keyword>
<dbReference type="AlphaFoldDB" id="W8TDS2"/>
<organism evidence="1 2">
    <name type="scientific">Peptoclostridium acidaminophilum DSM 3953</name>
    <dbReference type="NCBI Taxonomy" id="1286171"/>
    <lineage>
        <taxon>Bacteria</taxon>
        <taxon>Bacillati</taxon>
        <taxon>Bacillota</taxon>
        <taxon>Clostridia</taxon>
        <taxon>Peptostreptococcales</taxon>
        <taxon>Peptoclostridiaceae</taxon>
        <taxon>Peptoclostridium</taxon>
    </lineage>
</organism>
<dbReference type="HOGENOM" id="CLU_133721_0_0_9"/>
<protein>
    <submittedName>
        <fullName evidence="1">Uncharacterized protein</fullName>
    </submittedName>
</protein>
<dbReference type="eggNOG" id="ENOG5032W5C">
    <property type="taxonomic scope" value="Bacteria"/>
</dbReference>
<dbReference type="EMBL" id="CP007452">
    <property type="protein sequence ID" value="AHM55973.1"/>
    <property type="molecule type" value="Genomic_DNA"/>
</dbReference>
<proteinExistence type="predicted"/>
<dbReference type="Proteomes" id="UP000019591">
    <property type="component" value="Chromosome"/>
</dbReference>
<evidence type="ECO:0000313" key="1">
    <source>
        <dbReference type="EMBL" id="AHM55973.1"/>
    </source>
</evidence>
<evidence type="ECO:0000313" key="2">
    <source>
        <dbReference type="Proteomes" id="UP000019591"/>
    </source>
</evidence>
<dbReference type="RefSeq" id="WP_025435015.1">
    <property type="nucleotide sequence ID" value="NZ_CP007452.1"/>
</dbReference>
<dbReference type="OrthoDB" id="2138703at2"/>
<gene>
    <name evidence="1" type="ORF">EAL2_c06720</name>
</gene>
<accession>W8TDS2</accession>
<sequence>MNPMLKKLVDQNFMTEAQATYLEEAVTNQDTVIVSGHKGWGILPLMATLSAVAKSKFSIKQVKGFDDLADEAQYYIIADLSDIDFAKLIADTISIKNTSMITIKDPDHPFSLYKILGDVYKATGDTAKTFQVAECCKENGEKKLAKITKVTYNESGKLVKVDFK</sequence>
<dbReference type="KEGG" id="eac:EAL2_c06720"/>
<dbReference type="PATRIC" id="fig|1286171.3.peg.618"/>
<name>W8TDS2_PEPAC</name>